<feature type="signal peptide" evidence="1">
    <location>
        <begin position="1"/>
        <end position="25"/>
    </location>
</feature>
<dbReference type="EMBL" id="CP001349">
    <property type="protein sequence ID" value="ACL58571.1"/>
    <property type="molecule type" value="Genomic_DNA"/>
</dbReference>
<keyword evidence="3" id="KW-1185">Reference proteome</keyword>
<proteinExistence type="predicted"/>
<accession>B8IQ71</accession>
<dbReference type="HOGENOM" id="CLU_2409864_0_0_5"/>
<reference evidence="2 3" key="1">
    <citation type="submission" date="2009-01" db="EMBL/GenBank/DDBJ databases">
        <title>Complete sequence of chromosome of Methylobacterium nodulans ORS 2060.</title>
        <authorList>
            <consortium name="US DOE Joint Genome Institute"/>
            <person name="Lucas S."/>
            <person name="Copeland A."/>
            <person name="Lapidus A."/>
            <person name="Glavina del Rio T."/>
            <person name="Dalin E."/>
            <person name="Tice H."/>
            <person name="Bruce D."/>
            <person name="Goodwin L."/>
            <person name="Pitluck S."/>
            <person name="Sims D."/>
            <person name="Brettin T."/>
            <person name="Detter J.C."/>
            <person name="Han C."/>
            <person name="Larimer F."/>
            <person name="Land M."/>
            <person name="Hauser L."/>
            <person name="Kyrpides N."/>
            <person name="Ivanova N."/>
            <person name="Marx C.J."/>
            <person name="Richardson P."/>
        </authorList>
    </citation>
    <scope>NUCLEOTIDE SEQUENCE [LARGE SCALE GENOMIC DNA]</scope>
    <source>
        <strain evidence="3">LMG 21967 / CNCM I-2342 / ORS 2060</strain>
    </source>
</reference>
<dbReference type="KEGG" id="mno:Mnod_3662"/>
<dbReference type="AlphaFoldDB" id="B8IQ71"/>
<dbReference type="eggNOG" id="ENOG502ZZDJ">
    <property type="taxonomic scope" value="Bacteria"/>
</dbReference>
<dbReference type="OrthoDB" id="7999479at2"/>
<evidence type="ECO:0000256" key="1">
    <source>
        <dbReference type="SAM" id="SignalP"/>
    </source>
</evidence>
<feature type="chain" id="PRO_5002871836" evidence="1">
    <location>
        <begin position="26"/>
        <end position="92"/>
    </location>
</feature>
<evidence type="ECO:0000313" key="3">
    <source>
        <dbReference type="Proteomes" id="UP000008207"/>
    </source>
</evidence>
<sequence length="92" mass="10056">MHPTSRRVCLALALAALGLSGPALAQRGEGGNAGSGLSPYSVLSGNDRSAGINSGNYRNPRLDPYIRAYPRYGRPVGDRYRPVRHPYYGYRY</sequence>
<dbReference type="Proteomes" id="UP000008207">
    <property type="component" value="Chromosome"/>
</dbReference>
<protein>
    <submittedName>
        <fullName evidence="2">Uncharacterized protein</fullName>
    </submittedName>
</protein>
<dbReference type="RefSeq" id="WP_015930227.1">
    <property type="nucleotide sequence ID" value="NC_011894.1"/>
</dbReference>
<evidence type="ECO:0000313" key="2">
    <source>
        <dbReference type="EMBL" id="ACL58571.1"/>
    </source>
</evidence>
<organism evidence="2 3">
    <name type="scientific">Methylobacterium nodulans (strain LMG 21967 / CNCM I-2342 / ORS 2060)</name>
    <dbReference type="NCBI Taxonomy" id="460265"/>
    <lineage>
        <taxon>Bacteria</taxon>
        <taxon>Pseudomonadati</taxon>
        <taxon>Pseudomonadota</taxon>
        <taxon>Alphaproteobacteria</taxon>
        <taxon>Hyphomicrobiales</taxon>
        <taxon>Methylobacteriaceae</taxon>
        <taxon>Methylobacterium</taxon>
    </lineage>
</organism>
<name>B8IQ71_METNO</name>
<gene>
    <name evidence="2" type="ordered locus">Mnod_3662</name>
</gene>
<keyword evidence="1" id="KW-0732">Signal</keyword>